<dbReference type="EMBL" id="BAAAEU010000010">
    <property type="protein sequence ID" value="GAA0716993.1"/>
    <property type="molecule type" value="Genomic_DNA"/>
</dbReference>
<dbReference type="InterPro" id="IPR047589">
    <property type="entry name" value="DUF11_rpt"/>
</dbReference>
<name>A0ABN1ILU7_9GAMM</name>
<reference evidence="3 4" key="1">
    <citation type="journal article" date="2019" name="Int. J. Syst. Evol. Microbiol.">
        <title>The Global Catalogue of Microorganisms (GCM) 10K type strain sequencing project: providing services to taxonomists for standard genome sequencing and annotation.</title>
        <authorList>
            <consortium name="The Broad Institute Genomics Platform"/>
            <consortium name="The Broad Institute Genome Sequencing Center for Infectious Disease"/>
            <person name="Wu L."/>
            <person name="Ma J."/>
        </authorList>
    </citation>
    <scope>NUCLEOTIDE SEQUENCE [LARGE SCALE GENOMIC DNA]</scope>
    <source>
        <strain evidence="3 4">JCM 15421</strain>
    </source>
</reference>
<evidence type="ECO:0000259" key="2">
    <source>
        <dbReference type="Pfam" id="PF01345"/>
    </source>
</evidence>
<evidence type="ECO:0000313" key="3">
    <source>
        <dbReference type="EMBL" id="GAA0716993.1"/>
    </source>
</evidence>
<sequence length="170" mass="17055">MKNTRRTRTFAATGLLALLGAVGANRADAGFVPTDITVTMTGSPNPVAAGAQLTYTIKPVDNGPDNGFNLAIDDPLPAGVTFTSLGIASGWTCTTPAVGSTGPVHCSIPTFTLGTTPSFTLVVTVAPGTPAGTMLSNTVTISALNDSTPGNNSATVSTTAPVDLQSFNVD</sequence>
<dbReference type="Pfam" id="PF01345">
    <property type="entry name" value="DUF11"/>
    <property type="match status" value="1"/>
</dbReference>
<protein>
    <recommendedName>
        <fullName evidence="2">DUF11 domain-containing protein</fullName>
    </recommendedName>
</protein>
<feature type="chain" id="PRO_5046766423" description="DUF11 domain-containing protein" evidence="1">
    <location>
        <begin position="27"/>
        <end position="170"/>
    </location>
</feature>
<dbReference type="InterPro" id="IPR001434">
    <property type="entry name" value="OmcB-like_DUF11"/>
</dbReference>
<comment type="caution">
    <text evidence="3">The sequence shown here is derived from an EMBL/GenBank/DDBJ whole genome shotgun (WGS) entry which is preliminary data.</text>
</comment>
<feature type="signal peptide" evidence="1">
    <location>
        <begin position="1"/>
        <end position="26"/>
    </location>
</feature>
<keyword evidence="4" id="KW-1185">Reference proteome</keyword>
<evidence type="ECO:0000313" key="4">
    <source>
        <dbReference type="Proteomes" id="UP001501523"/>
    </source>
</evidence>
<accession>A0ABN1ILU7</accession>
<gene>
    <name evidence="3" type="ORF">GCM10009105_23870</name>
</gene>
<keyword evidence="1" id="KW-0732">Signal</keyword>
<dbReference type="NCBIfam" id="TIGR01451">
    <property type="entry name" value="B_ant_repeat"/>
    <property type="match status" value="1"/>
</dbReference>
<dbReference type="RefSeq" id="WP_343791367.1">
    <property type="nucleotide sequence ID" value="NZ_BAAAEU010000010.1"/>
</dbReference>
<proteinExistence type="predicted"/>
<feature type="domain" description="DUF11" evidence="2">
    <location>
        <begin position="35"/>
        <end position="157"/>
    </location>
</feature>
<organism evidence="3 4">
    <name type="scientific">Dokdonella soli</name>
    <dbReference type="NCBI Taxonomy" id="529810"/>
    <lineage>
        <taxon>Bacteria</taxon>
        <taxon>Pseudomonadati</taxon>
        <taxon>Pseudomonadota</taxon>
        <taxon>Gammaproteobacteria</taxon>
        <taxon>Lysobacterales</taxon>
        <taxon>Rhodanobacteraceae</taxon>
        <taxon>Dokdonella</taxon>
    </lineage>
</organism>
<dbReference type="Proteomes" id="UP001501523">
    <property type="component" value="Unassembled WGS sequence"/>
</dbReference>
<evidence type="ECO:0000256" key="1">
    <source>
        <dbReference type="SAM" id="SignalP"/>
    </source>
</evidence>